<dbReference type="OrthoDB" id="530231at2"/>
<sequence>MNSQIADGSNDNSRQKSKNIISLINKLRRKVSNFDVLDNKGILIGRVKDLVVNTNRQLTFVIEKLSQGHETNLLLLLNGKLVSKVEPKTKRVFANIDESQLTQLPEYEKKRNEVNNMTDNSNSNQTVGYNQNSATTENSQVNHLDESKFVEEIEEDIIRLLGERLVVERSKRKIGEVIIRKEIETRMIQIPVKREKLIIEEPGIEPKQLAEIDLGEEEISQDEFQQGQSIVSTDMSGGLTVTGEFDSPKTASLILNAIQLEQNHGCKKVRVSIVVEDEEKQQKYEEWFQRTSKG</sequence>
<gene>
    <name evidence="2" type="ORF">NIES267_32970</name>
</gene>
<dbReference type="AlphaFoldDB" id="A0A1Z4LRF0"/>
<evidence type="ECO:0000259" key="1">
    <source>
        <dbReference type="Pfam" id="PF09557"/>
    </source>
</evidence>
<dbReference type="Pfam" id="PF09557">
    <property type="entry name" value="DUF2382"/>
    <property type="match status" value="1"/>
</dbReference>
<dbReference type="InterPro" id="IPR019060">
    <property type="entry name" value="DUF2382"/>
</dbReference>
<feature type="domain" description="DUF2382" evidence="1">
    <location>
        <begin position="158"/>
        <end position="207"/>
    </location>
</feature>
<keyword evidence="3" id="KW-1185">Reference proteome</keyword>
<name>A0A1Z4LRF0_9CYAN</name>
<proteinExistence type="predicted"/>
<protein>
    <recommendedName>
        <fullName evidence="1">DUF2382 domain-containing protein</fullName>
    </recommendedName>
</protein>
<dbReference type="EMBL" id="AP018227">
    <property type="protein sequence ID" value="BAY83803.1"/>
    <property type="molecule type" value="Genomic_DNA"/>
</dbReference>
<evidence type="ECO:0000313" key="3">
    <source>
        <dbReference type="Proteomes" id="UP000218418"/>
    </source>
</evidence>
<organism evidence="2 3">
    <name type="scientific">Calothrix parasitica NIES-267</name>
    <dbReference type="NCBI Taxonomy" id="1973488"/>
    <lineage>
        <taxon>Bacteria</taxon>
        <taxon>Bacillati</taxon>
        <taxon>Cyanobacteriota</taxon>
        <taxon>Cyanophyceae</taxon>
        <taxon>Nostocales</taxon>
        <taxon>Calotrichaceae</taxon>
        <taxon>Calothrix</taxon>
    </lineage>
</organism>
<accession>A0A1Z4LRF0</accession>
<evidence type="ECO:0000313" key="2">
    <source>
        <dbReference type="EMBL" id="BAY83803.1"/>
    </source>
</evidence>
<reference evidence="2 3" key="1">
    <citation type="submission" date="2017-06" db="EMBL/GenBank/DDBJ databases">
        <title>Genome sequencing of cyanobaciteial culture collection at National Institute for Environmental Studies (NIES).</title>
        <authorList>
            <person name="Hirose Y."/>
            <person name="Shimura Y."/>
            <person name="Fujisawa T."/>
            <person name="Nakamura Y."/>
            <person name="Kawachi M."/>
        </authorList>
    </citation>
    <scope>NUCLEOTIDE SEQUENCE [LARGE SCALE GENOMIC DNA]</scope>
    <source>
        <strain evidence="2 3">NIES-267</strain>
    </source>
</reference>
<dbReference type="Proteomes" id="UP000218418">
    <property type="component" value="Chromosome"/>
</dbReference>